<reference evidence="2 3" key="1">
    <citation type="submission" date="2016-02" db="EMBL/GenBank/DDBJ databases">
        <title>Genome analysis of coral dinoflagellate symbionts highlights evolutionary adaptations to a symbiotic lifestyle.</title>
        <authorList>
            <person name="Aranda M."/>
            <person name="Li Y."/>
            <person name="Liew Y.J."/>
            <person name="Baumgarten S."/>
            <person name="Simakov O."/>
            <person name="Wilson M."/>
            <person name="Piel J."/>
            <person name="Ashoor H."/>
            <person name="Bougouffa S."/>
            <person name="Bajic V.B."/>
            <person name="Ryu T."/>
            <person name="Ravasi T."/>
            <person name="Bayer T."/>
            <person name="Micklem G."/>
            <person name="Kim H."/>
            <person name="Bhak J."/>
            <person name="Lajeunesse T.C."/>
            <person name="Voolstra C.R."/>
        </authorList>
    </citation>
    <scope>NUCLEOTIDE SEQUENCE [LARGE SCALE GENOMIC DNA]</scope>
    <source>
        <strain evidence="2 3">CCMP2467</strain>
    </source>
</reference>
<dbReference type="AlphaFoldDB" id="A0A1Q9CKS4"/>
<dbReference type="Proteomes" id="UP000186817">
    <property type="component" value="Unassembled WGS sequence"/>
</dbReference>
<keyword evidence="3" id="KW-1185">Reference proteome</keyword>
<evidence type="ECO:0000313" key="2">
    <source>
        <dbReference type="EMBL" id="OLP83519.1"/>
    </source>
</evidence>
<feature type="compositionally biased region" description="Gly residues" evidence="1">
    <location>
        <begin position="15"/>
        <end position="27"/>
    </location>
</feature>
<dbReference type="OrthoDB" id="437374at2759"/>
<gene>
    <name evidence="2" type="ORF">AK812_SmicGene35690</name>
</gene>
<name>A0A1Q9CKS4_SYMMI</name>
<protein>
    <submittedName>
        <fullName evidence="2">Uncharacterized protein</fullName>
    </submittedName>
</protein>
<evidence type="ECO:0000256" key="1">
    <source>
        <dbReference type="SAM" id="MobiDB-lite"/>
    </source>
</evidence>
<feature type="region of interest" description="Disordered" evidence="1">
    <location>
        <begin position="1"/>
        <end position="35"/>
    </location>
</feature>
<feature type="compositionally biased region" description="Basic and acidic residues" evidence="1">
    <location>
        <begin position="1"/>
        <end position="14"/>
    </location>
</feature>
<feature type="region of interest" description="Disordered" evidence="1">
    <location>
        <begin position="304"/>
        <end position="327"/>
    </location>
</feature>
<sequence>MSSREVRVGGRRWEGGGGDAGHSGTGESGNASRSVAGRVDVRAARAVARSGHCLQRRHGVAKLVEQVDVVEGREGGRPQMGGWWGRRGALGYRGVRQLVGGIMPVGTGGSGAAAKCGELACGEGAGLGIGWCPGQNETATHVLPQDRTMQDALWEVAPEAGVVASAGVVGGSLLKVLDSFGAAATGISGAAVGAVSATAGALAAKALTERNERAAIEKRLFEVKRHAPQSSPLSLEPLVAVRQMFEAIDWCLANEERHWTRQGPASLAFSCFSGEGTRGGPSKSASTSADKDYRKHLKKVRGLCSPTPLRGQARGRSQQNKKDGAKGIASEAGIISGLTVPGSSQAYERLFNPQWGTVRSKQGVCAALAYLVSQFLELRHCPKGNLLDGERSSLRLAVTSLARHHIFDEEDKAAHVLKVTRLLFPSGTAAEPDEIEEAEEKRWKTQPDQEQEFRAAAVALVCLLDAALAWRPSDPLGWMGQAEDAEGAVLVREKGVCSFPIFASKVRRCLKKASAGCSITWRRLEVHLDAVRTRALPEPWPWIWVLNEEASMLVRNRTKVPLRVELHQPKGAQLSPLADLPLLKPVLHWLRGKAAPILAADVKPGIEWALRPKVKEGRDFRVKLLTAAGVLVCTRPLRRGQSFDFHVPVPPPPAQLRVSALASKRDSMEAGPVCRIKVMDEAAKAFGVKEHDEDHDGSICSTTAPSFSSGRFSLASTSASSTWPPSAGSMEKSIREKLIEGLSSCQEPTAALASALMTSFLKTRKGLNGEDLLLKLEPVTAYPGYWYKFPFTAPNKLDISDD</sequence>
<dbReference type="EMBL" id="LSRX01001110">
    <property type="protein sequence ID" value="OLP83519.1"/>
    <property type="molecule type" value="Genomic_DNA"/>
</dbReference>
<proteinExistence type="predicted"/>
<evidence type="ECO:0000313" key="3">
    <source>
        <dbReference type="Proteomes" id="UP000186817"/>
    </source>
</evidence>
<comment type="caution">
    <text evidence="2">The sequence shown here is derived from an EMBL/GenBank/DDBJ whole genome shotgun (WGS) entry which is preliminary data.</text>
</comment>
<accession>A0A1Q9CKS4</accession>
<organism evidence="2 3">
    <name type="scientific">Symbiodinium microadriaticum</name>
    <name type="common">Dinoflagellate</name>
    <name type="synonym">Zooxanthella microadriatica</name>
    <dbReference type="NCBI Taxonomy" id="2951"/>
    <lineage>
        <taxon>Eukaryota</taxon>
        <taxon>Sar</taxon>
        <taxon>Alveolata</taxon>
        <taxon>Dinophyceae</taxon>
        <taxon>Suessiales</taxon>
        <taxon>Symbiodiniaceae</taxon>
        <taxon>Symbiodinium</taxon>
    </lineage>
</organism>